<dbReference type="AlphaFoldDB" id="A0A3P7IYV9"/>
<reference evidence="1 2" key="1">
    <citation type="submission" date="2018-11" db="EMBL/GenBank/DDBJ databases">
        <authorList>
            <consortium name="Pathogen Informatics"/>
        </authorList>
    </citation>
    <scope>NUCLEOTIDE SEQUENCE [LARGE SCALE GENOMIC DNA]</scope>
</reference>
<dbReference type="EMBL" id="UYYB01025269">
    <property type="protein sequence ID" value="VDM72419.1"/>
    <property type="molecule type" value="Genomic_DNA"/>
</dbReference>
<proteinExistence type="predicted"/>
<name>A0A3P7IYV9_STRVU</name>
<gene>
    <name evidence="1" type="ORF">SVUK_LOCUS7417</name>
</gene>
<evidence type="ECO:0000313" key="2">
    <source>
        <dbReference type="Proteomes" id="UP000270094"/>
    </source>
</evidence>
<evidence type="ECO:0000313" key="1">
    <source>
        <dbReference type="EMBL" id="VDM72419.1"/>
    </source>
</evidence>
<sequence>MRDALGLEKDYVPGSSMKNIKKTDVVGAALAAPVQKTEESLLSTLKTELKEKSAKDKTFVTYLSVPTVISSEKEKTSSGK</sequence>
<accession>A0A3P7IYV9</accession>
<keyword evidence="2" id="KW-1185">Reference proteome</keyword>
<protein>
    <submittedName>
        <fullName evidence="1">Uncharacterized protein</fullName>
    </submittedName>
</protein>
<organism evidence="1 2">
    <name type="scientific">Strongylus vulgaris</name>
    <name type="common">Blood worm</name>
    <dbReference type="NCBI Taxonomy" id="40348"/>
    <lineage>
        <taxon>Eukaryota</taxon>
        <taxon>Metazoa</taxon>
        <taxon>Ecdysozoa</taxon>
        <taxon>Nematoda</taxon>
        <taxon>Chromadorea</taxon>
        <taxon>Rhabditida</taxon>
        <taxon>Rhabditina</taxon>
        <taxon>Rhabditomorpha</taxon>
        <taxon>Strongyloidea</taxon>
        <taxon>Strongylidae</taxon>
        <taxon>Strongylus</taxon>
    </lineage>
</organism>
<dbReference type="Proteomes" id="UP000270094">
    <property type="component" value="Unassembled WGS sequence"/>
</dbReference>